<evidence type="ECO:0000256" key="6">
    <source>
        <dbReference type="ARBA" id="ARBA00038091"/>
    </source>
</evidence>
<keyword evidence="4 9" id="KW-0808">Transferase</keyword>
<evidence type="ECO:0000259" key="7">
    <source>
        <dbReference type="Pfam" id="PF10672"/>
    </source>
</evidence>
<organism evidence="9">
    <name type="scientific">Desulfacinum infernum</name>
    <dbReference type="NCBI Taxonomy" id="35837"/>
    <lineage>
        <taxon>Bacteria</taxon>
        <taxon>Pseudomonadati</taxon>
        <taxon>Thermodesulfobacteriota</taxon>
        <taxon>Syntrophobacteria</taxon>
        <taxon>Syntrophobacterales</taxon>
        <taxon>Syntrophobacteraceae</taxon>
        <taxon>Desulfacinum</taxon>
    </lineage>
</organism>
<evidence type="ECO:0000256" key="4">
    <source>
        <dbReference type="ARBA" id="ARBA00022679"/>
    </source>
</evidence>
<dbReference type="CDD" id="cd21153">
    <property type="entry name" value="PUA_RlmI"/>
    <property type="match status" value="1"/>
</dbReference>
<evidence type="ECO:0000259" key="8">
    <source>
        <dbReference type="Pfam" id="PF17785"/>
    </source>
</evidence>
<reference evidence="9" key="1">
    <citation type="journal article" date="2020" name="mSystems">
        <title>Genome- and Community-Level Interaction Insights into Carbon Utilization and Element Cycling Functions of Hydrothermarchaeota in Hydrothermal Sediment.</title>
        <authorList>
            <person name="Zhou Z."/>
            <person name="Liu Y."/>
            <person name="Xu W."/>
            <person name="Pan J."/>
            <person name="Luo Z.H."/>
            <person name="Li M."/>
        </authorList>
    </citation>
    <scope>NUCLEOTIDE SEQUENCE [LARGE SCALE GENOMIC DNA]</scope>
    <source>
        <strain evidence="9">SpSt-456</strain>
    </source>
</reference>
<dbReference type="GO" id="GO:0008168">
    <property type="term" value="F:methyltransferase activity"/>
    <property type="evidence" value="ECO:0007669"/>
    <property type="project" value="UniProtKB-KW"/>
</dbReference>
<dbReference type="AlphaFoldDB" id="A0A832A2M8"/>
<dbReference type="CDD" id="cd02440">
    <property type="entry name" value="AdoMet_MTases"/>
    <property type="match status" value="1"/>
</dbReference>
<feature type="domain" description="S-adenosylmethionine-dependent methyltransferase" evidence="7">
    <location>
        <begin position="176"/>
        <end position="341"/>
    </location>
</feature>
<name>A0A832A2M8_9BACT</name>
<keyword evidence="5" id="KW-0949">S-adenosyl-L-methionine</keyword>
<dbReference type="Pfam" id="PF10672">
    <property type="entry name" value="Methyltrans_SAM"/>
    <property type="match status" value="1"/>
</dbReference>
<dbReference type="Gene3D" id="3.40.50.150">
    <property type="entry name" value="Vaccinia Virus protein VP39"/>
    <property type="match status" value="1"/>
</dbReference>
<dbReference type="EMBL" id="DSTK01000016">
    <property type="protein sequence ID" value="HFK96806.1"/>
    <property type="molecule type" value="Genomic_DNA"/>
</dbReference>
<dbReference type="InterPro" id="IPR036974">
    <property type="entry name" value="PUA_sf"/>
</dbReference>
<proteinExistence type="inferred from homology"/>
<dbReference type="InterPro" id="IPR029063">
    <property type="entry name" value="SAM-dependent_MTases_sf"/>
</dbReference>
<comment type="caution">
    <text evidence="9">The sequence shown here is derived from an EMBL/GenBank/DDBJ whole genome shotgun (WGS) entry which is preliminary data.</text>
</comment>
<dbReference type="Gene3D" id="2.30.130.10">
    <property type="entry name" value="PUA domain"/>
    <property type="match status" value="1"/>
</dbReference>
<dbReference type="SUPFAM" id="SSF53335">
    <property type="entry name" value="S-adenosyl-L-methionine-dependent methyltransferases"/>
    <property type="match status" value="1"/>
</dbReference>
<evidence type="ECO:0000256" key="1">
    <source>
        <dbReference type="ARBA" id="ARBA00004496"/>
    </source>
</evidence>
<evidence type="ECO:0000256" key="2">
    <source>
        <dbReference type="ARBA" id="ARBA00022490"/>
    </source>
</evidence>
<evidence type="ECO:0000256" key="3">
    <source>
        <dbReference type="ARBA" id="ARBA00022603"/>
    </source>
</evidence>
<dbReference type="InterPro" id="IPR041532">
    <property type="entry name" value="RlmI-like_PUA"/>
</dbReference>
<evidence type="ECO:0000313" key="9">
    <source>
        <dbReference type="EMBL" id="HFK96806.1"/>
    </source>
</evidence>
<dbReference type="CDD" id="cd11572">
    <property type="entry name" value="RlmI_M_like"/>
    <property type="match status" value="1"/>
</dbReference>
<dbReference type="PANTHER" id="PTHR42873">
    <property type="entry name" value="RIBOSOMAL RNA LARGE SUBUNIT METHYLTRANSFERASE"/>
    <property type="match status" value="1"/>
</dbReference>
<dbReference type="InterPro" id="IPR019614">
    <property type="entry name" value="SAM-dep_methyl-trfase"/>
</dbReference>
<dbReference type="SUPFAM" id="SSF88697">
    <property type="entry name" value="PUA domain-like"/>
    <property type="match status" value="1"/>
</dbReference>
<dbReference type="GO" id="GO:0005737">
    <property type="term" value="C:cytoplasm"/>
    <property type="evidence" value="ECO:0007669"/>
    <property type="project" value="UniProtKB-SubCell"/>
</dbReference>
<dbReference type="GO" id="GO:0032259">
    <property type="term" value="P:methylation"/>
    <property type="evidence" value="ECO:0007669"/>
    <property type="project" value="UniProtKB-KW"/>
</dbReference>
<keyword evidence="3 9" id="KW-0489">Methyltransferase</keyword>
<dbReference type="InterPro" id="IPR015947">
    <property type="entry name" value="PUA-like_sf"/>
</dbReference>
<sequence>MQELVVKRSCERRLLQGHRWVFSNEVESPLKAFSAGEWVQVVSASGLRWGTGYVNPHSLIACRIAAPPGTEPTPAFFAEKVRQAVAFRERIYPGATVYRAVYGESDGLPGLVVDRYDWAWVMQTTTAGMAAMEPVITEVLVHGHSARLVLARNDTSARTLEGLPLTKGVLFGAADNPVDVALHGLTIRVDPLEGQKTGLFLDQRDNREAVRRYVSGAEVLDLFCYQGLWSLVAAASGAARVLGVDQSREAVERAERDARENGLSDRCRFQAGDVLDFLKRSPRERYDVIIMDPPAFAKTKSALPNALKGYTDLNRRAMLALRRGGILVTCSCSYHLKEDAFYAMLLRAAQAAGRSLRLLEARGQALDHPALLAMPETRYLKCAVLEVR</sequence>
<gene>
    <name evidence="9" type="ORF">ENS06_05715</name>
</gene>
<feature type="domain" description="RlmI-like PUA" evidence="8">
    <location>
        <begin position="5"/>
        <end position="64"/>
    </location>
</feature>
<accession>A0A832A2M8</accession>
<dbReference type="Pfam" id="PF17785">
    <property type="entry name" value="PUA_3"/>
    <property type="match status" value="1"/>
</dbReference>
<dbReference type="PROSITE" id="PS50890">
    <property type="entry name" value="PUA"/>
    <property type="match status" value="1"/>
</dbReference>
<protein>
    <submittedName>
        <fullName evidence="9">Class I SAM-dependent rRNA methyltransferase</fullName>
    </submittedName>
</protein>
<keyword evidence="2" id="KW-0963">Cytoplasm</keyword>
<evidence type="ECO:0000256" key="5">
    <source>
        <dbReference type="ARBA" id="ARBA00022691"/>
    </source>
</evidence>
<dbReference type="Gene3D" id="3.30.750.80">
    <property type="entry name" value="RNA methyltransferase domain (HRMD) like"/>
    <property type="match status" value="1"/>
</dbReference>
<dbReference type="GO" id="GO:0003723">
    <property type="term" value="F:RNA binding"/>
    <property type="evidence" value="ECO:0007669"/>
    <property type="project" value="InterPro"/>
</dbReference>
<comment type="subcellular location">
    <subcellularLocation>
        <location evidence="1">Cytoplasm</location>
    </subcellularLocation>
</comment>
<dbReference type="PANTHER" id="PTHR42873:SF1">
    <property type="entry name" value="S-ADENOSYLMETHIONINE-DEPENDENT METHYLTRANSFERASE DOMAIN-CONTAINING PROTEIN"/>
    <property type="match status" value="1"/>
</dbReference>
<comment type="similarity">
    <text evidence="6">Belongs to the methyltransferase superfamily. RlmI family.</text>
</comment>